<evidence type="ECO:0000313" key="3">
    <source>
        <dbReference type="Proteomes" id="UP000233469"/>
    </source>
</evidence>
<dbReference type="AlphaFoldDB" id="A0A2N1M6I1"/>
<feature type="region of interest" description="Disordered" evidence="1">
    <location>
        <begin position="1"/>
        <end position="47"/>
    </location>
</feature>
<feature type="compositionally biased region" description="Polar residues" evidence="1">
    <location>
        <begin position="32"/>
        <end position="41"/>
    </location>
</feature>
<comment type="caution">
    <text evidence="2">The sequence shown here is derived from an EMBL/GenBank/DDBJ whole genome shotgun (WGS) entry which is preliminary data.</text>
</comment>
<evidence type="ECO:0000256" key="1">
    <source>
        <dbReference type="SAM" id="MobiDB-lite"/>
    </source>
</evidence>
<dbReference type="VEuPathDB" id="FungiDB:RhiirA1_479036"/>
<name>A0A2N1M6I1_9GLOM</name>
<dbReference type="Proteomes" id="UP000233469">
    <property type="component" value="Unassembled WGS sequence"/>
</dbReference>
<organism evidence="2 3">
    <name type="scientific">Rhizophagus irregularis</name>
    <dbReference type="NCBI Taxonomy" id="588596"/>
    <lineage>
        <taxon>Eukaryota</taxon>
        <taxon>Fungi</taxon>
        <taxon>Fungi incertae sedis</taxon>
        <taxon>Mucoromycota</taxon>
        <taxon>Glomeromycotina</taxon>
        <taxon>Glomeromycetes</taxon>
        <taxon>Glomerales</taxon>
        <taxon>Glomeraceae</taxon>
        <taxon>Rhizophagus</taxon>
    </lineage>
</organism>
<reference evidence="2 3" key="1">
    <citation type="submission" date="2016-04" db="EMBL/GenBank/DDBJ databases">
        <title>Genome analyses suggest a sexual origin of heterokaryosis in a supposedly ancient asexual fungus.</title>
        <authorList>
            <person name="Ropars J."/>
            <person name="Sedzielewska K."/>
            <person name="Noel J."/>
            <person name="Charron P."/>
            <person name="Farinelli L."/>
            <person name="Marton T."/>
            <person name="Kruger M."/>
            <person name="Pelin A."/>
            <person name="Brachmann A."/>
            <person name="Corradi N."/>
        </authorList>
    </citation>
    <scope>NUCLEOTIDE SEQUENCE [LARGE SCALE GENOMIC DNA]</scope>
    <source>
        <strain evidence="2 3">C2</strain>
    </source>
</reference>
<reference evidence="2 3" key="2">
    <citation type="submission" date="2017-10" db="EMBL/GenBank/DDBJ databases">
        <title>Extensive intraspecific genome diversity in a model arbuscular mycorrhizal fungus.</title>
        <authorList>
            <person name="Chen E.C.H."/>
            <person name="Morin E."/>
            <person name="Baudet D."/>
            <person name="Noel J."/>
            <person name="Ndikumana S."/>
            <person name="Charron P."/>
            <person name="St-Onge C."/>
            <person name="Giorgi J."/>
            <person name="Grigoriev I.V."/>
            <person name="Roux C."/>
            <person name="Martin F.M."/>
            <person name="Corradi N."/>
        </authorList>
    </citation>
    <scope>NUCLEOTIDE SEQUENCE [LARGE SCALE GENOMIC DNA]</scope>
    <source>
        <strain evidence="2 3">C2</strain>
    </source>
</reference>
<dbReference type="EMBL" id="LLXL01004595">
    <property type="protein sequence ID" value="PKK57242.1"/>
    <property type="molecule type" value="Genomic_DNA"/>
</dbReference>
<protein>
    <submittedName>
        <fullName evidence="2">Uncharacterized protein</fullName>
    </submittedName>
</protein>
<proteinExistence type="predicted"/>
<sequence>MGYDNPNDVDSYSPPDNTVHYPQDVGWDNEPSHNTNTSPDASFSALDPNSILSNRYVPLPSSRPNTSVPDTTTSRLQLEISNVTSVHKNLSAQLGSIMEKLESFSPQTLPLLMIEHQFISGASQGFHPPNSAIPNNNILNNHSFSLSPLINFGQINVNGFCSPVRQLHLLNYFLYSSFGVLSLNDTHLTPSSAKFIYQNEHSQYNFKSYWAPSLLIHDLMMVL</sequence>
<evidence type="ECO:0000313" key="2">
    <source>
        <dbReference type="EMBL" id="PKK57242.1"/>
    </source>
</evidence>
<accession>A0A2N1M6I1</accession>
<feature type="non-terminal residue" evidence="2">
    <location>
        <position position="223"/>
    </location>
</feature>
<gene>
    <name evidence="2" type="ORF">RhiirC2_798405</name>
</gene>